<dbReference type="RefSeq" id="XP_026603841.1">
    <property type="nucleotide sequence ID" value="XM_026748009.1"/>
</dbReference>
<sequence>MSSHDENEDKRASEFNPELCATLYNRIIQIGFKGSKLEEQGDRIITSWFEGFKNDPALQECRNLFPAPLVTFLEQANVIVDKEGRPRVPDALLHHVEVLATPGDMLIIDQYSAFTEKDECIILMRNNVFGEYDCAGVVMDLQDLSVCYRLDAHDVNVSDPESPGTTWYMLEEFLDHWLFIIEVEKYKAVVPGTEKCNPSGSLVQRWDVAPWNPFILRQSLDAWNSLVEAISARLPEQCHHQAPPQVIADDFLPEEIKGFPRAFLQAASKPPFKFIAPGLTIYNPNAPPHLPYRDPQTMRYDTPNFDMRYKWVPDDANALILFPAEGHLDAEAGLWIAPDEGWADTVRLALPYSIESYPDSEGKRVKHRQPTYGSKLWQHGECPFFIQHSTRLSTMLHRWRKLVEDGIWTVDEHGVQGGIEFYRQAEDPAKADWFCLRDVCFDWDEIYIALD</sequence>
<dbReference type="OrthoDB" id="3029470at2759"/>
<dbReference type="Proteomes" id="UP000256690">
    <property type="component" value="Unassembled WGS sequence"/>
</dbReference>
<comment type="caution">
    <text evidence="1">The sequence shown here is derived from an EMBL/GenBank/DDBJ whole genome shotgun (WGS) entry which is preliminary data.</text>
</comment>
<dbReference type="STRING" id="1810919.A0A3D8RZ80"/>
<dbReference type="EMBL" id="PVWQ01000006">
    <property type="protein sequence ID" value="RDW79141.1"/>
    <property type="molecule type" value="Genomic_DNA"/>
</dbReference>
<dbReference type="AlphaFoldDB" id="A0A3D8RZ80"/>
<reference evidence="1 2" key="1">
    <citation type="journal article" date="2018" name="IMA Fungus">
        <title>IMA Genome-F 9: Draft genome sequence of Annulohypoxylon stygium, Aspergillus mulundensis, Berkeleyomyces basicola (syn. Thielaviopsis basicola), Ceratocystis smalleyi, two Cercospora beticola strains, Coleophoma cylindrospora, Fusarium fracticaudum, Phialophora cf. hyalina, and Morchella septimelata.</title>
        <authorList>
            <person name="Wingfield B.D."/>
            <person name="Bills G.F."/>
            <person name="Dong Y."/>
            <person name="Huang W."/>
            <person name="Nel W.J."/>
            <person name="Swalarsk-Parry B.S."/>
            <person name="Vaghefi N."/>
            <person name="Wilken P.M."/>
            <person name="An Z."/>
            <person name="de Beer Z.W."/>
            <person name="De Vos L."/>
            <person name="Chen L."/>
            <person name="Duong T.A."/>
            <person name="Gao Y."/>
            <person name="Hammerbacher A."/>
            <person name="Kikkert J.R."/>
            <person name="Li Y."/>
            <person name="Li H."/>
            <person name="Li K."/>
            <person name="Li Q."/>
            <person name="Liu X."/>
            <person name="Ma X."/>
            <person name="Naidoo K."/>
            <person name="Pethybridge S.J."/>
            <person name="Sun J."/>
            <person name="Steenkamp E.T."/>
            <person name="van der Nest M.A."/>
            <person name="van Wyk S."/>
            <person name="Wingfield M.J."/>
            <person name="Xiong C."/>
            <person name="Yue Q."/>
            <person name="Zhang X."/>
        </authorList>
    </citation>
    <scope>NUCLEOTIDE SEQUENCE [LARGE SCALE GENOMIC DNA]</scope>
    <source>
        <strain evidence="1 2">DSM 5745</strain>
    </source>
</reference>
<name>A0A3D8RZ80_9EURO</name>
<proteinExistence type="predicted"/>
<organism evidence="1 2">
    <name type="scientific">Aspergillus mulundensis</name>
    <dbReference type="NCBI Taxonomy" id="1810919"/>
    <lineage>
        <taxon>Eukaryota</taxon>
        <taxon>Fungi</taxon>
        <taxon>Dikarya</taxon>
        <taxon>Ascomycota</taxon>
        <taxon>Pezizomycotina</taxon>
        <taxon>Eurotiomycetes</taxon>
        <taxon>Eurotiomycetidae</taxon>
        <taxon>Eurotiales</taxon>
        <taxon>Aspergillaceae</taxon>
        <taxon>Aspergillus</taxon>
        <taxon>Aspergillus subgen. Nidulantes</taxon>
    </lineage>
</organism>
<gene>
    <name evidence="1" type="ORF">DSM5745_05993</name>
</gene>
<keyword evidence="2" id="KW-1185">Reference proteome</keyword>
<evidence type="ECO:0000313" key="1">
    <source>
        <dbReference type="EMBL" id="RDW79141.1"/>
    </source>
</evidence>
<evidence type="ECO:0000313" key="2">
    <source>
        <dbReference type="Proteomes" id="UP000256690"/>
    </source>
</evidence>
<dbReference type="GeneID" id="38116363"/>
<accession>A0A3D8RZ80</accession>
<protein>
    <submittedName>
        <fullName evidence="1">Uncharacterized protein</fullName>
    </submittedName>
</protein>